<feature type="domain" description="PilZ" evidence="1">
    <location>
        <begin position="31"/>
        <end position="99"/>
    </location>
</feature>
<comment type="caution">
    <text evidence="2">The sequence shown here is derived from an EMBL/GenBank/DDBJ whole genome shotgun (WGS) entry which is preliminary data.</text>
</comment>
<dbReference type="InterPro" id="IPR009875">
    <property type="entry name" value="PilZ_domain"/>
</dbReference>
<dbReference type="GO" id="GO:0035438">
    <property type="term" value="F:cyclic-di-GMP binding"/>
    <property type="evidence" value="ECO:0007669"/>
    <property type="project" value="InterPro"/>
</dbReference>
<evidence type="ECO:0000313" key="3">
    <source>
        <dbReference type="Proteomes" id="UP000320593"/>
    </source>
</evidence>
<protein>
    <submittedName>
        <fullName evidence="2">PilZ domain-containing protein</fullName>
    </submittedName>
</protein>
<dbReference type="AlphaFoldDB" id="A0A562TI36"/>
<evidence type="ECO:0000259" key="1">
    <source>
        <dbReference type="Pfam" id="PF07238"/>
    </source>
</evidence>
<keyword evidence="3" id="KW-1185">Reference proteome</keyword>
<dbReference type="EMBL" id="VLLF01000001">
    <property type="protein sequence ID" value="TWI93321.1"/>
    <property type="molecule type" value="Genomic_DNA"/>
</dbReference>
<organism evidence="2 3">
    <name type="scientific">Roseibium hamelinense</name>
    <dbReference type="NCBI Taxonomy" id="150831"/>
    <lineage>
        <taxon>Bacteria</taxon>
        <taxon>Pseudomonadati</taxon>
        <taxon>Pseudomonadota</taxon>
        <taxon>Alphaproteobacteria</taxon>
        <taxon>Hyphomicrobiales</taxon>
        <taxon>Stappiaceae</taxon>
        <taxon>Roseibium</taxon>
    </lineage>
</organism>
<name>A0A562TI36_9HYPH</name>
<dbReference type="Proteomes" id="UP000320593">
    <property type="component" value="Unassembled WGS sequence"/>
</dbReference>
<dbReference type="Pfam" id="PF07238">
    <property type="entry name" value="PilZ"/>
    <property type="match status" value="1"/>
</dbReference>
<dbReference type="SUPFAM" id="SSF141371">
    <property type="entry name" value="PilZ domain-like"/>
    <property type="match status" value="1"/>
</dbReference>
<gene>
    <name evidence="2" type="ORF">JM93_00877</name>
</gene>
<reference evidence="2 3" key="1">
    <citation type="submission" date="2019-07" db="EMBL/GenBank/DDBJ databases">
        <title>Genomic Encyclopedia of Archaeal and Bacterial Type Strains, Phase II (KMG-II): from individual species to whole genera.</title>
        <authorList>
            <person name="Goeker M."/>
        </authorList>
    </citation>
    <scope>NUCLEOTIDE SEQUENCE [LARGE SCALE GENOMIC DNA]</scope>
    <source>
        <strain evidence="2 3">ATCC BAA-252</strain>
    </source>
</reference>
<proteinExistence type="predicted"/>
<accession>A0A562TI36</accession>
<evidence type="ECO:0000313" key="2">
    <source>
        <dbReference type="EMBL" id="TWI93321.1"/>
    </source>
</evidence>
<sequence>MFKRVREMAVNPAFKEQRLTPRRRARLRGGKITDLSDKFLTECTLFDVSEGGVGLLVPETADLPKDVLIYDDLDKTIAIANVRWRNGKQVGVAFLEPPIAVSQFNAPRLQALQHKYYAVDPEED</sequence>